<name>A0AAV7VB13_PLEWA</name>
<evidence type="ECO:0000313" key="4">
    <source>
        <dbReference type="EMBL" id="KAJ1198036.1"/>
    </source>
</evidence>
<dbReference type="Proteomes" id="UP001066276">
    <property type="component" value="Chromosome 2_1"/>
</dbReference>
<sequence>MWIDLLNAGLKKEEIEGKPTPYLLNKWKALQRSQKEKEEFDEKQPSAPLMEEAEKEKAESGKNSQRWLGSPRPLIMRSGQAPGIREVQEVSPGDMRPYVPLIIYWQKGMPHVMALIDTGAEVTLINGNPKRLPGKSVIINGYGGAETEAQPVKLKLSIGKGPPFTAVVLMAEVPEYIIGVDFLLGKTIETQ</sequence>
<dbReference type="Pfam" id="PF00077">
    <property type="entry name" value="RVP"/>
    <property type="match status" value="1"/>
</dbReference>
<accession>A0AAV7VB13</accession>
<keyword evidence="1" id="KW-0378">Hydrolase</keyword>
<dbReference type="InterPro" id="IPR018061">
    <property type="entry name" value="Retropepsins"/>
</dbReference>
<proteinExistence type="predicted"/>
<dbReference type="Gene3D" id="2.40.70.10">
    <property type="entry name" value="Acid Proteases"/>
    <property type="match status" value="1"/>
</dbReference>
<dbReference type="AlphaFoldDB" id="A0AAV7VB13"/>
<dbReference type="GO" id="GO:0004190">
    <property type="term" value="F:aspartic-type endopeptidase activity"/>
    <property type="evidence" value="ECO:0007669"/>
    <property type="project" value="InterPro"/>
</dbReference>
<dbReference type="EMBL" id="JANPWB010000003">
    <property type="protein sequence ID" value="KAJ1198036.1"/>
    <property type="molecule type" value="Genomic_DNA"/>
</dbReference>
<gene>
    <name evidence="4" type="ORF">NDU88_001880</name>
</gene>
<dbReference type="CDD" id="cd00303">
    <property type="entry name" value="retropepsin_like"/>
    <property type="match status" value="1"/>
</dbReference>
<evidence type="ECO:0000259" key="3">
    <source>
        <dbReference type="PROSITE" id="PS50175"/>
    </source>
</evidence>
<evidence type="ECO:0000256" key="1">
    <source>
        <dbReference type="ARBA" id="ARBA00022801"/>
    </source>
</evidence>
<dbReference type="GO" id="GO:0006508">
    <property type="term" value="P:proteolysis"/>
    <property type="evidence" value="ECO:0007669"/>
    <property type="project" value="InterPro"/>
</dbReference>
<reference evidence="4" key="1">
    <citation type="journal article" date="2022" name="bioRxiv">
        <title>Sequencing and chromosome-scale assembly of the giantPleurodeles waltlgenome.</title>
        <authorList>
            <person name="Brown T."/>
            <person name="Elewa A."/>
            <person name="Iarovenko S."/>
            <person name="Subramanian E."/>
            <person name="Araus A.J."/>
            <person name="Petzold A."/>
            <person name="Susuki M."/>
            <person name="Suzuki K.-i.T."/>
            <person name="Hayashi T."/>
            <person name="Toyoda A."/>
            <person name="Oliveira C."/>
            <person name="Osipova E."/>
            <person name="Leigh N.D."/>
            <person name="Simon A."/>
            <person name="Yun M.H."/>
        </authorList>
    </citation>
    <scope>NUCLEOTIDE SEQUENCE</scope>
    <source>
        <strain evidence="4">20211129_DDA</strain>
        <tissue evidence="4">Liver</tissue>
    </source>
</reference>
<dbReference type="SUPFAM" id="SSF50630">
    <property type="entry name" value="Acid proteases"/>
    <property type="match status" value="1"/>
</dbReference>
<feature type="compositionally biased region" description="Basic and acidic residues" evidence="2">
    <location>
        <begin position="34"/>
        <end position="44"/>
    </location>
</feature>
<dbReference type="PROSITE" id="PS50175">
    <property type="entry name" value="ASP_PROT_RETROV"/>
    <property type="match status" value="1"/>
</dbReference>
<dbReference type="InterPro" id="IPR021109">
    <property type="entry name" value="Peptidase_aspartic_dom_sf"/>
</dbReference>
<protein>
    <recommendedName>
        <fullName evidence="3">Peptidase A2 domain-containing protein</fullName>
    </recommendedName>
</protein>
<feature type="domain" description="Peptidase A2" evidence="3">
    <location>
        <begin position="112"/>
        <end position="182"/>
    </location>
</feature>
<comment type="caution">
    <text evidence="4">The sequence shown here is derived from an EMBL/GenBank/DDBJ whole genome shotgun (WGS) entry which is preliminary data.</text>
</comment>
<evidence type="ECO:0000256" key="2">
    <source>
        <dbReference type="SAM" id="MobiDB-lite"/>
    </source>
</evidence>
<feature type="region of interest" description="Disordered" evidence="2">
    <location>
        <begin position="34"/>
        <end position="72"/>
    </location>
</feature>
<keyword evidence="5" id="KW-1185">Reference proteome</keyword>
<organism evidence="4 5">
    <name type="scientific">Pleurodeles waltl</name>
    <name type="common">Iberian ribbed newt</name>
    <dbReference type="NCBI Taxonomy" id="8319"/>
    <lineage>
        <taxon>Eukaryota</taxon>
        <taxon>Metazoa</taxon>
        <taxon>Chordata</taxon>
        <taxon>Craniata</taxon>
        <taxon>Vertebrata</taxon>
        <taxon>Euteleostomi</taxon>
        <taxon>Amphibia</taxon>
        <taxon>Batrachia</taxon>
        <taxon>Caudata</taxon>
        <taxon>Salamandroidea</taxon>
        <taxon>Salamandridae</taxon>
        <taxon>Pleurodelinae</taxon>
        <taxon>Pleurodeles</taxon>
    </lineage>
</organism>
<dbReference type="InterPro" id="IPR001995">
    <property type="entry name" value="Peptidase_A2_cat"/>
</dbReference>
<evidence type="ECO:0000313" key="5">
    <source>
        <dbReference type="Proteomes" id="UP001066276"/>
    </source>
</evidence>